<evidence type="ECO:0000313" key="4">
    <source>
        <dbReference type="EMBL" id="MBB5291139.1"/>
    </source>
</evidence>
<dbReference type="NCBIfam" id="TIGR00021">
    <property type="entry name" value="rpiA"/>
    <property type="match status" value="1"/>
</dbReference>
<dbReference type="GO" id="GO:0009052">
    <property type="term" value="P:pentose-phosphate shunt, non-oxidative branch"/>
    <property type="evidence" value="ECO:0007669"/>
    <property type="project" value="UniProtKB-UniRule"/>
</dbReference>
<dbReference type="PANTHER" id="PTHR43748">
    <property type="entry name" value="RIBOSE-5-PHOSPHATE ISOMERASE 3, CHLOROPLASTIC-RELATED"/>
    <property type="match status" value="1"/>
</dbReference>
<organism evidence="4 5">
    <name type="scientific">Brevundimonas basaltis</name>
    <dbReference type="NCBI Taxonomy" id="472166"/>
    <lineage>
        <taxon>Bacteria</taxon>
        <taxon>Pseudomonadati</taxon>
        <taxon>Pseudomonadota</taxon>
        <taxon>Alphaproteobacteria</taxon>
        <taxon>Caulobacterales</taxon>
        <taxon>Caulobacteraceae</taxon>
        <taxon>Brevundimonas</taxon>
    </lineage>
</organism>
<dbReference type="Pfam" id="PF06026">
    <property type="entry name" value="Rib_5-P_isom_A"/>
    <property type="match status" value="1"/>
</dbReference>
<feature type="active site" description="Proton acceptor" evidence="3">
    <location>
        <position position="103"/>
    </location>
</feature>
<dbReference type="SUPFAM" id="SSF75445">
    <property type="entry name" value="D-ribose-5-phosphate isomerase (RpiA), lid domain"/>
    <property type="match status" value="1"/>
</dbReference>
<dbReference type="UniPathway" id="UPA00115">
    <property type="reaction ID" value="UER00412"/>
</dbReference>
<feature type="binding site" evidence="3">
    <location>
        <begin position="94"/>
        <end position="97"/>
    </location>
    <ligand>
        <name>substrate</name>
    </ligand>
</feature>
<dbReference type="FunFam" id="3.40.50.1360:FF:000001">
    <property type="entry name" value="Ribose-5-phosphate isomerase A"/>
    <property type="match status" value="1"/>
</dbReference>
<dbReference type="EC" id="5.3.1.6" evidence="3"/>
<dbReference type="GO" id="GO:0004751">
    <property type="term" value="F:ribose-5-phosphate isomerase activity"/>
    <property type="evidence" value="ECO:0007669"/>
    <property type="project" value="UniProtKB-UniRule"/>
</dbReference>
<comment type="catalytic activity">
    <reaction evidence="1 3">
        <text>aldehydo-D-ribose 5-phosphate = D-ribulose 5-phosphate</text>
        <dbReference type="Rhea" id="RHEA:14657"/>
        <dbReference type="ChEBI" id="CHEBI:58121"/>
        <dbReference type="ChEBI" id="CHEBI:58273"/>
        <dbReference type="EC" id="5.3.1.6"/>
    </reaction>
</comment>
<evidence type="ECO:0000256" key="1">
    <source>
        <dbReference type="ARBA" id="ARBA00001713"/>
    </source>
</evidence>
<dbReference type="Proteomes" id="UP000566663">
    <property type="component" value="Unassembled WGS sequence"/>
</dbReference>
<sequence length="240" mass="24756">MSADTQKKRAGEAAALRVEAGMTVGLGTGSTAAWFVKALAARNLADLRCVPTSEATAELARDLGLPLSTLEDSPRIDLTVDGADEVGPGLALIKGGGAALLREKLVWEASARCLVIADAAKVVKTLGAFALPIEVVAFGHKTTANRIADVLADHDIAMPARVRTASPQAASDRVASIGAQYVRTDGGNLIYDAKCGAIHDPARLADDLKLITGVVEHGLFLDLADEAIIGTDGGVDLLTP</sequence>
<dbReference type="Gene3D" id="3.30.70.260">
    <property type="match status" value="1"/>
</dbReference>
<reference evidence="4 5" key="1">
    <citation type="submission" date="2020-08" db="EMBL/GenBank/DDBJ databases">
        <title>Genomic Encyclopedia of Type Strains, Phase IV (KMG-IV): sequencing the most valuable type-strain genomes for metagenomic binning, comparative biology and taxonomic classification.</title>
        <authorList>
            <person name="Goeker M."/>
        </authorList>
    </citation>
    <scope>NUCLEOTIDE SEQUENCE [LARGE SCALE GENOMIC DNA]</scope>
    <source>
        <strain evidence="4 5">DSM 25335</strain>
    </source>
</reference>
<gene>
    <name evidence="3" type="primary">rpiA</name>
    <name evidence="4" type="ORF">HNQ67_000635</name>
</gene>
<dbReference type="InterPro" id="IPR050262">
    <property type="entry name" value="Ribose-5P_isomerase"/>
</dbReference>
<comment type="similarity">
    <text evidence="3">Belongs to the ribose 5-phosphate isomerase family.</text>
</comment>
<evidence type="ECO:0000256" key="2">
    <source>
        <dbReference type="ARBA" id="ARBA00023235"/>
    </source>
</evidence>
<proteinExistence type="inferred from homology"/>
<evidence type="ECO:0000313" key="5">
    <source>
        <dbReference type="Proteomes" id="UP000566663"/>
    </source>
</evidence>
<comment type="caution">
    <text evidence="4">The sequence shown here is derived from an EMBL/GenBank/DDBJ whole genome shotgun (WGS) entry which is preliminary data.</text>
</comment>
<dbReference type="PANTHER" id="PTHR43748:SF3">
    <property type="entry name" value="RIBOSE-5-PHOSPHATE ISOMERASE 3, CHLOROPLASTIC-RELATED"/>
    <property type="match status" value="1"/>
</dbReference>
<comment type="function">
    <text evidence="3">Catalyzes the reversible conversion of ribose-5-phosphate to ribulose 5-phosphate.</text>
</comment>
<name>A0A7W8HWF7_9CAUL</name>
<evidence type="ECO:0000256" key="3">
    <source>
        <dbReference type="HAMAP-Rule" id="MF_00170"/>
    </source>
</evidence>
<dbReference type="InterPro" id="IPR037171">
    <property type="entry name" value="NagB/RpiA_transferase-like"/>
</dbReference>
<protein>
    <recommendedName>
        <fullName evidence="3">Ribose-5-phosphate isomerase A</fullName>
        <ecNumber evidence="3">5.3.1.6</ecNumber>
    </recommendedName>
    <alternativeName>
        <fullName evidence="3">Phosphoriboisomerase A</fullName>
        <shortName evidence="3">PRI</shortName>
    </alternativeName>
</protein>
<dbReference type="RefSeq" id="WP_183252234.1">
    <property type="nucleotide sequence ID" value="NZ_BAAAFF010000004.1"/>
</dbReference>
<feature type="binding site" evidence="3">
    <location>
        <begin position="81"/>
        <end position="84"/>
    </location>
    <ligand>
        <name>substrate</name>
    </ligand>
</feature>
<comment type="pathway">
    <text evidence="3">Carbohydrate degradation; pentose phosphate pathway; D-ribose 5-phosphate from D-ribulose 5-phosphate (non-oxidative stage): step 1/1.</text>
</comment>
<dbReference type="AlphaFoldDB" id="A0A7W8HWF7"/>
<feature type="binding site" evidence="3">
    <location>
        <begin position="28"/>
        <end position="31"/>
    </location>
    <ligand>
        <name>substrate</name>
    </ligand>
</feature>
<feature type="binding site" evidence="3">
    <location>
        <position position="121"/>
    </location>
    <ligand>
        <name>substrate</name>
    </ligand>
</feature>
<dbReference type="CDD" id="cd01398">
    <property type="entry name" value="RPI_A"/>
    <property type="match status" value="1"/>
</dbReference>
<dbReference type="Gene3D" id="3.40.50.1360">
    <property type="match status" value="1"/>
</dbReference>
<dbReference type="HAMAP" id="MF_00170">
    <property type="entry name" value="Rib_5P_isom_A"/>
    <property type="match status" value="1"/>
</dbReference>
<keyword evidence="2 3" id="KW-0413">Isomerase</keyword>
<keyword evidence="5" id="KW-1185">Reference proteome</keyword>
<accession>A0A7W8HWF7</accession>
<dbReference type="InterPro" id="IPR004788">
    <property type="entry name" value="Ribose5P_isomerase_type_A"/>
</dbReference>
<dbReference type="SUPFAM" id="SSF100950">
    <property type="entry name" value="NagB/RpiA/CoA transferase-like"/>
    <property type="match status" value="1"/>
</dbReference>
<dbReference type="InterPro" id="IPR020672">
    <property type="entry name" value="Ribose5P_isomerase_typA_subgr"/>
</dbReference>
<dbReference type="EMBL" id="JACHFZ010000001">
    <property type="protein sequence ID" value="MBB5291139.1"/>
    <property type="molecule type" value="Genomic_DNA"/>
</dbReference>
<dbReference type="NCBIfam" id="NF001924">
    <property type="entry name" value="PRK00702.1"/>
    <property type="match status" value="1"/>
</dbReference>
<comment type="subunit">
    <text evidence="3">Homodimer.</text>
</comment>